<dbReference type="PANTHER" id="PTHR14859:SF1">
    <property type="entry name" value="PGAP2-INTERACTING PROTEIN"/>
    <property type="match status" value="1"/>
</dbReference>
<dbReference type="GO" id="GO:0016020">
    <property type="term" value="C:membrane"/>
    <property type="evidence" value="ECO:0007669"/>
    <property type="project" value="GOC"/>
</dbReference>
<name>A0A1G8JEX0_9SPHI</name>
<dbReference type="Proteomes" id="UP000199705">
    <property type="component" value="Unassembled WGS sequence"/>
</dbReference>
<reference evidence="3" key="1">
    <citation type="submission" date="2016-10" db="EMBL/GenBank/DDBJ databases">
        <authorList>
            <person name="Varghese N."/>
            <person name="Submissions S."/>
        </authorList>
    </citation>
    <scope>NUCLEOTIDE SEQUENCE [LARGE SCALE GENOMIC DNA]</scope>
    <source>
        <strain evidence="3">Gh-67</strain>
    </source>
</reference>
<dbReference type="AlphaFoldDB" id="A0A1G8JEX0"/>
<keyword evidence="3" id="KW-1185">Reference proteome</keyword>
<proteinExistence type="predicted"/>
<dbReference type="Gene3D" id="3.60.10.10">
    <property type="entry name" value="Endonuclease/exonuclease/phosphatase"/>
    <property type="match status" value="1"/>
</dbReference>
<keyword evidence="2" id="KW-0378">Hydrolase</keyword>
<protein>
    <submittedName>
        <fullName evidence="2">Metal-dependent hydrolase, endonuclease/exonuclease/phosphatase family</fullName>
    </submittedName>
</protein>
<sequence length="265" mass="29517">MENVKIVTINTWKCDGEYRVRMGILAKQLKQLKPHVIACQECFYSEEANADTLKFLAAELNMHYCFLPGRSKKRRFEGSMVNSTSGLGILSVYPVTETGSFDLPVVAEDNDRKAFRVNVNLPSGKTVTVTTTHLTHLGQHKGLRKAQAEALAGFVIEETPKPYHIVCGDFNATPDSEAVMAFRELSKAADCYTEGNGTEPRYSLTDAYYKANKQVCVDQIFTLPFPDTDNYPRFIDSAVVLNVPDEETGLYPSDHFGITTTLVIN</sequence>
<dbReference type="GO" id="GO:0004527">
    <property type="term" value="F:exonuclease activity"/>
    <property type="evidence" value="ECO:0007669"/>
    <property type="project" value="UniProtKB-KW"/>
</dbReference>
<dbReference type="STRING" id="551996.SAMN05192573_11895"/>
<dbReference type="PANTHER" id="PTHR14859">
    <property type="entry name" value="CALCOFLUOR WHITE HYPERSENSITIVE PROTEIN PRECURSOR"/>
    <property type="match status" value="1"/>
</dbReference>
<evidence type="ECO:0000313" key="3">
    <source>
        <dbReference type="Proteomes" id="UP000199705"/>
    </source>
</evidence>
<dbReference type="InterPro" id="IPR036691">
    <property type="entry name" value="Endo/exonu/phosph_ase_sf"/>
</dbReference>
<dbReference type="EMBL" id="FNCG01000018">
    <property type="protein sequence ID" value="SDI29824.1"/>
    <property type="molecule type" value="Genomic_DNA"/>
</dbReference>
<gene>
    <name evidence="2" type="ORF">SAMN05192573_11895</name>
</gene>
<dbReference type="Pfam" id="PF03372">
    <property type="entry name" value="Exo_endo_phos"/>
    <property type="match status" value="1"/>
</dbReference>
<dbReference type="RefSeq" id="WP_091174394.1">
    <property type="nucleotide sequence ID" value="NZ_FNCG01000018.1"/>
</dbReference>
<accession>A0A1G8JEX0</accession>
<dbReference type="InterPro" id="IPR051916">
    <property type="entry name" value="GPI-anchor_lipid_remodeler"/>
</dbReference>
<keyword evidence="2" id="KW-0540">Nuclease</keyword>
<keyword evidence="2" id="KW-0269">Exonuclease</keyword>
<evidence type="ECO:0000259" key="1">
    <source>
        <dbReference type="Pfam" id="PF03372"/>
    </source>
</evidence>
<dbReference type="SUPFAM" id="SSF56219">
    <property type="entry name" value="DNase I-like"/>
    <property type="match status" value="1"/>
</dbReference>
<dbReference type="GO" id="GO:0004519">
    <property type="term" value="F:endonuclease activity"/>
    <property type="evidence" value="ECO:0007669"/>
    <property type="project" value="UniProtKB-KW"/>
</dbReference>
<dbReference type="InterPro" id="IPR005135">
    <property type="entry name" value="Endo/exonuclease/phosphatase"/>
</dbReference>
<feature type="domain" description="Endonuclease/exonuclease/phosphatase" evidence="1">
    <location>
        <begin position="10"/>
        <end position="255"/>
    </location>
</feature>
<evidence type="ECO:0000313" key="2">
    <source>
        <dbReference type="EMBL" id="SDI29824.1"/>
    </source>
</evidence>
<dbReference type="GO" id="GO:0006506">
    <property type="term" value="P:GPI anchor biosynthetic process"/>
    <property type="evidence" value="ECO:0007669"/>
    <property type="project" value="TreeGrafter"/>
</dbReference>
<keyword evidence="2" id="KW-0255">Endonuclease</keyword>
<organism evidence="2 3">
    <name type="scientific">Mucilaginibacter gossypii</name>
    <dbReference type="NCBI Taxonomy" id="551996"/>
    <lineage>
        <taxon>Bacteria</taxon>
        <taxon>Pseudomonadati</taxon>
        <taxon>Bacteroidota</taxon>
        <taxon>Sphingobacteriia</taxon>
        <taxon>Sphingobacteriales</taxon>
        <taxon>Sphingobacteriaceae</taxon>
        <taxon>Mucilaginibacter</taxon>
    </lineage>
</organism>